<feature type="compositionally biased region" description="Basic and acidic residues" evidence="1">
    <location>
        <begin position="386"/>
        <end position="402"/>
    </location>
</feature>
<dbReference type="AlphaFoldDB" id="A0A8E2JM12"/>
<feature type="region of interest" description="Disordered" evidence="1">
    <location>
        <begin position="1"/>
        <end position="201"/>
    </location>
</feature>
<protein>
    <recommendedName>
        <fullName evidence="4">Nuclear RNA binding protein</fullName>
    </recommendedName>
</protein>
<feature type="compositionally biased region" description="Basic and acidic residues" evidence="1">
    <location>
        <begin position="357"/>
        <end position="379"/>
    </location>
</feature>
<evidence type="ECO:0000313" key="2">
    <source>
        <dbReference type="EMBL" id="OCL02159.1"/>
    </source>
</evidence>
<sequence>MAKSTKAKHTSQTPAPNTTTPLASADAGQPHGSHTESIATPAPDVENSRKRGYDTQEERYEEHDGDGLQDANTPLSKRRRSSNWPLPADDPPPAPEQQAHRKLASPVSSVKKRRAPKSDRPSKFLEGSMNDKASEKPPSVFTRIFQGGSQSLSVDHLMEDYIESSNEPSASKHGNRPPASPSKATSHNPSSSVSSMATGETKRSGIYRFGRSIASSFNPGNIWQKVTTGWKDAKEELIKEELDDRKTRAEQAYAELKKSGQLGATKVFVRGAEEQTPTDVTHRDSSIQMDDVRSSSDQKQSAEDTAKAPPSASSVSGASETRKSSFHFRTPSLSNLKKAKSNSQLNSQQTPTSSQSPEKEQTEMERTIRKSQSKKDLQKQQKLTKRVSDLETKLEEARRELNRALGDAPPVPALPPSLADAQTPSGRSRSSSPQKKVFVPGALPSLPSERLLFPEQLEAREEPGKAQASLPFQDIVANEKPAGQPLVAENAVENNDIETTAMPQKVAPKRKVTKKRRSANEEDLRYKPQSESDDDGEWEAASKTSKKRNNAPKAAEKPNPKSKKQTVSTKLTKKHHLAATDRPQDEPQETTTKTVVMHAAGSATSLTTVPEEHTIVIPLSDVPSRPTAFATPSHPTKRHTSHSPAANKLSKRRDHSHRRSTSPPPSSRYSKGGNYEENDIVSIVPDGASVPPMPSMSRGIKNKNEAVTNDNWEGWDDEIF</sequence>
<feature type="compositionally biased region" description="Polar residues" evidence="1">
    <location>
        <begin position="10"/>
        <end position="22"/>
    </location>
</feature>
<evidence type="ECO:0000256" key="1">
    <source>
        <dbReference type="SAM" id="MobiDB-lite"/>
    </source>
</evidence>
<organism evidence="2 3">
    <name type="scientific">Glonium stellatum</name>
    <dbReference type="NCBI Taxonomy" id="574774"/>
    <lineage>
        <taxon>Eukaryota</taxon>
        <taxon>Fungi</taxon>
        <taxon>Dikarya</taxon>
        <taxon>Ascomycota</taxon>
        <taxon>Pezizomycotina</taxon>
        <taxon>Dothideomycetes</taxon>
        <taxon>Pleosporomycetidae</taxon>
        <taxon>Gloniales</taxon>
        <taxon>Gloniaceae</taxon>
        <taxon>Glonium</taxon>
    </lineage>
</organism>
<keyword evidence="3" id="KW-1185">Reference proteome</keyword>
<feature type="compositionally biased region" description="Low complexity" evidence="1">
    <location>
        <begin position="307"/>
        <end position="319"/>
    </location>
</feature>
<dbReference type="OrthoDB" id="5226996at2759"/>
<feature type="compositionally biased region" description="Basic residues" evidence="1">
    <location>
        <begin position="507"/>
        <end position="517"/>
    </location>
</feature>
<feature type="compositionally biased region" description="Polar residues" evidence="1">
    <location>
        <begin position="182"/>
        <end position="198"/>
    </location>
</feature>
<feature type="compositionally biased region" description="Basic and acidic residues" evidence="1">
    <location>
        <begin position="518"/>
        <end position="530"/>
    </location>
</feature>
<feature type="compositionally biased region" description="Basic and acidic residues" evidence="1">
    <location>
        <begin position="46"/>
        <end position="66"/>
    </location>
</feature>
<feature type="compositionally biased region" description="Low complexity" evidence="1">
    <location>
        <begin position="332"/>
        <end position="356"/>
    </location>
</feature>
<accession>A0A8E2JM12</accession>
<dbReference type="EMBL" id="KV750995">
    <property type="protein sequence ID" value="OCL02159.1"/>
    <property type="molecule type" value="Genomic_DNA"/>
</dbReference>
<feature type="region of interest" description="Disordered" evidence="1">
    <location>
        <begin position="256"/>
        <end position="704"/>
    </location>
</feature>
<reference evidence="2 3" key="1">
    <citation type="journal article" date="2016" name="Nat. Commun.">
        <title>Ectomycorrhizal ecology is imprinted in the genome of the dominant symbiotic fungus Cenococcum geophilum.</title>
        <authorList>
            <consortium name="DOE Joint Genome Institute"/>
            <person name="Peter M."/>
            <person name="Kohler A."/>
            <person name="Ohm R.A."/>
            <person name="Kuo A."/>
            <person name="Krutzmann J."/>
            <person name="Morin E."/>
            <person name="Arend M."/>
            <person name="Barry K.W."/>
            <person name="Binder M."/>
            <person name="Choi C."/>
            <person name="Clum A."/>
            <person name="Copeland A."/>
            <person name="Grisel N."/>
            <person name="Haridas S."/>
            <person name="Kipfer T."/>
            <person name="LaButti K."/>
            <person name="Lindquist E."/>
            <person name="Lipzen A."/>
            <person name="Maire R."/>
            <person name="Meier B."/>
            <person name="Mihaltcheva S."/>
            <person name="Molinier V."/>
            <person name="Murat C."/>
            <person name="Poggeler S."/>
            <person name="Quandt C.A."/>
            <person name="Sperisen C."/>
            <person name="Tritt A."/>
            <person name="Tisserant E."/>
            <person name="Crous P.W."/>
            <person name="Henrissat B."/>
            <person name="Nehls U."/>
            <person name="Egli S."/>
            <person name="Spatafora J.W."/>
            <person name="Grigoriev I.V."/>
            <person name="Martin F.M."/>
        </authorList>
    </citation>
    <scope>NUCLEOTIDE SEQUENCE [LARGE SCALE GENOMIC DNA]</scope>
    <source>
        <strain evidence="2 3">CBS 207.34</strain>
    </source>
</reference>
<gene>
    <name evidence="2" type="ORF">AOQ84DRAFT_393151</name>
</gene>
<proteinExistence type="predicted"/>
<feature type="compositionally biased region" description="Basic residues" evidence="1">
    <location>
        <begin position="649"/>
        <end position="660"/>
    </location>
</feature>
<dbReference type="Proteomes" id="UP000250140">
    <property type="component" value="Unassembled WGS sequence"/>
</dbReference>
<feature type="compositionally biased region" description="Basic and acidic residues" evidence="1">
    <location>
        <begin position="280"/>
        <end position="306"/>
    </location>
</feature>
<evidence type="ECO:0008006" key="4">
    <source>
        <dbReference type="Google" id="ProtNLM"/>
    </source>
</evidence>
<evidence type="ECO:0000313" key="3">
    <source>
        <dbReference type="Proteomes" id="UP000250140"/>
    </source>
</evidence>
<feature type="compositionally biased region" description="Polar residues" evidence="1">
    <location>
        <begin position="422"/>
        <end position="434"/>
    </location>
</feature>
<name>A0A8E2JM12_9PEZI</name>